<dbReference type="PANTHER" id="PTHR43176:SF3">
    <property type="entry name" value="3-HYDROXYISOBUTYRYL-COA HYDROLASE, MITOCHONDRIAL"/>
    <property type="match status" value="1"/>
</dbReference>
<sequence length="381" mass="42051">MMVRNVSSLLTAGVNSVCRLTRSQLVRSMSGKPDDVVLAEIINNTGVLTLNRPRALNSLNEAMVTIVLEKLREWENKVQCVVIRGSGEKAFCAGGDVVAVTSGSPTSCQYGKDFFRKEYTMDYTIGQYKKPYVALIDGITMGGGVGISVHGKYRVATEKTMFAMPETAIGLFPDVGASHFLPRLEGKLGLYLALTGQRLKGKDVVKIGFGTHFIESKDVPRLFEAIVNLKDGDVDSVLRQHTQDISSHQFSLGAHMGVINQAFSAPTVEEIMKRLEREGSEFSSATLKLLNKMSPISMKIAKVELEKGAKMNLKECLQMEYRLAKAALEATSSSDFYEGVRALLKDKDQNPKWKPTRLEEVTDDMVNKVFLPISADEELKL</sequence>
<keyword evidence="9" id="KW-0496">Mitochondrion</keyword>
<comment type="pathway">
    <text evidence="3">Amino-acid degradation; L-valine degradation.</text>
</comment>
<keyword evidence="7" id="KW-0101">Branched-chain amino acid catabolism</keyword>
<dbReference type="GO" id="GO:0003860">
    <property type="term" value="F:3-hydroxyisobutyryl-CoA hydrolase activity"/>
    <property type="evidence" value="ECO:0007669"/>
    <property type="project" value="UniProtKB-EC"/>
</dbReference>
<evidence type="ECO:0000256" key="9">
    <source>
        <dbReference type="ARBA" id="ARBA00023128"/>
    </source>
</evidence>
<dbReference type="InterPro" id="IPR029045">
    <property type="entry name" value="ClpP/crotonase-like_dom_sf"/>
</dbReference>
<evidence type="ECO:0000256" key="11">
    <source>
        <dbReference type="ARBA" id="ARBA00031181"/>
    </source>
</evidence>
<evidence type="ECO:0000313" key="13">
    <source>
        <dbReference type="EMBL" id="JAS68177.1"/>
    </source>
</evidence>
<evidence type="ECO:0000259" key="12">
    <source>
        <dbReference type="Pfam" id="PF16113"/>
    </source>
</evidence>
<evidence type="ECO:0000256" key="8">
    <source>
        <dbReference type="ARBA" id="ARBA00022801"/>
    </source>
</evidence>
<dbReference type="FunFam" id="3.90.226.10:FF:000026">
    <property type="entry name" value="3-hydroxyisobutyryl-CoA hydrolase, mitochondrial"/>
    <property type="match status" value="1"/>
</dbReference>
<dbReference type="Gene3D" id="3.90.226.10">
    <property type="entry name" value="2-enoyl-CoA Hydratase, Chain A, domain 1"/>
    <property type="match status" value="1"/>
</dbReference>
<protein>
    <recommendedName>
        <fullName evidence="6">3-hydroxyisobutyryl-CoA hydrolase, mitochondrial</fullName>
        <ecNumber evidence="5">3.1.2.4</ecNumber>
    </recommendedName>
    <alternativeName>
        <fullName evidence="11">3-hydroxyisobutyryl-coenzyme A hydrolase</fullName>
    </alternativeName>
</protein>
<evidence type="ECO:0000256" key="10">
    <source>
        <dbReference type="ARBA" id="ARBA00024871"/>
    </source>
</evidence>
<dbReference type="SUPFAM" id="SSF52096">
    <property type="entry name" value="ClpP/crotonase"/>
    <property type="match status" value="1"/>
</dbReference>
<dbReference type="PANTHER" id="PTHR43176">
    <property type="entry name" value="3-HYDROXYISOBUTYRYL-COA HYDROLASE-RELATED"/>
    <property type="match status" value="1"/>
</dbReference>
<evidence type="ECO:0000256" key="6">
    <source>
        <dbReference type="ARBA" id="ARBA00016714"/>
    </source>
</evidence>
<comment type="function">
    <text evidence="10">Hydrolyzes 3-hydroxyisobutyryl-CoA (HIBYL-CoA), a saline catabolite. Has high activity toward isobutyryl-CoA. Could be an isobutyryl-CoA dehydrogenase that functions in valine catabolism. Also hydrolyzes 3-hydroxypropanoyl-CoA.</text>
</comment>
<comment type="subcellular location">
    <subcellularLocation>
        <location evidence="2">Mitochondrion</location>
    </subcellularLocation>
</comment>
<evidence type="ECO:0000256" key="7">
    <source>
        <dbReference type="ARBA" id="ARBA00022456"/>
    </source>
</evidence>
<dbReference type="InterPro" id="IPR045004">
    <property type="entry name" value="ECH_dom"/>
</dbReference>
<evidence type="ECO:0000256" key="2">
    <source>
        <dbReference type="ARBA" id="ARBA00004173"/>
    </source>
</evidence>
<keyword evidence="8" id="KW-0378">Hydrolase</keyword>
<dbReference type="InterPro" id="IPR032259">
    <property type="entry name" value="HIBYL-CoA-H"/>
</dbReference>
<dbReference type="GO" id="GO:0006574">
    <property type="term" value="P:L-valine catabolic process"/>
    <property type="evidence" value="ECO:0007669"/>
    <property type="project" value="UniProtKB-UniPathway"/>
</dbReference>
<gene>
    <name evidence="13" type="ORF">g.31990</name>
</gene>
<feature type="domain" description="Enoyl-CoA hydratase/isomerase" evidence="12">
    <location>
        <begin position="46"/>
        <end position="370"/>
    </location>
</feature>
<dbReference type="Pfam" id="PF16113">
    <property type="entry name" value="ECH_2"/>
    <property type="match status" value="1"/>
</dbReference>
<dbReference type="AlphaFoldDB" id="A0A1B6H0K1"/>
<dbReference type="UniPathway" id="UPA00362"/>
<comment type="catalytic activity">
    <reaction evidence="1">
        <text>3-hydroxy-2-methylpropanoyl-CoA + H2O = 3-hydroxy-2-methylpropanoate + CoA + H(+)</text>
        <dbReference type="Rhea" id="RHEA:20888"/>
        <dbReference type="ChEBI" id="CHEBI:11805"/>
        <dbReference type="ChEBI" id="CHEBI:15377"/>
        <dbReference type="ChEBI" id="CHEBI:15378"/>
        <dbReference type="ChEBI" id="CHEBI:57287"/>
        <dbReference type="ChEBI" id="CHEBI:57340"/>
        <dbReference type="EC" id="3.1.2.4"/>
    </reaction>
</comment>
<reference evidence="13" key="1">
    <citation type="submission" date="2015-11" db="EMBL/GenBank/DDBJ databases">
        <title>De novo transcriptome assembly of four potential Pierce s Disease insect vectors from Arizona vineyards.</title>
        <authorList>
            <person name="Tassone E.E."/>
        </authorList>
    </citation>
    <scope>NUCLEOTIDE SEQUENCE</scope>
</reference>
<evidence type="ECO:0000256" key="1">
    <source>
        <dbReference type="ARBA" id="ARBA00001709"/>
    </source>
</evidence>
<comment type="similarity">
    <text evidence="4">Belongs to the enoyl-CoA hydratase/isomerase family.</text>
</comment>
<evidence type="ECO:0000256" key="4">
    <source>
        <dbReference type="ARBA" id="ARBA00005254"/>
    </source>
</evidence>
<proteinExistence type="inferred from homology"/>
<dbReference type="CDD" id="cd06558">
    <property type="entry name" value="crotonase-like"/>
    <property type="match status" value="1"/>
</dbReference>
<dbReference type="EMBL" id="GECZ01001592">
    <property type="protein sequence ID" value="JAS68177.1"/>
    <property type="molecule type" value="Transcribed_RNA"/>
</dbReference>
<name>A0A1B6H0K1_9HEMI</name>
<evidence type="ECO:0000256" key="3">
    <source>
        <dbReference type="ARBA" id="ARBA00005109"/>
    </source>
</evidence>
<dbReference type="NCBIfam" id="NF004127">
    <property type="entry name" value="PRK05617.1"/>
    <property type="match status" value="1"/>
</dbReference>
<dbReference type="EC" id="3.1.2.4" evidence="5"/>
<organism evidence="13">
    <name type="scientific">Cuerna arida</name>
    <dbReference type="NCBI Taxonomy" id="1464854"/>
    <lineage>
        <taxon>Eukaryota</taxon>
        <taxon>Metazoa</taxon>
        <taxon>Ecdysozoa</taxon>
        <taxon>Arthropoda</taxon>
        <taxon>Hexapoda</taxon>
        <taxon>Insecta</taxon>
        <taxon>Pterygota</taxon>
        <taxon>Neoptera</taxon>
        <taxon>Paraneoptera</taxon>
        <taxon>Hemiptera</taxon>
        <taxon>Auchenorrhyncha</taxon>
        <taxon>Membracoidea</taxon>
        <taxon>Cicadellidae</taxon>
        <taxon>Cicadellinae</taxon>
        <taxon>Proconiini</taxon>
        <taxon>Cuerna</taxon>
    </lineage>
</organism>
<evidence type="ECO:0000256" key="5">
    <source>
        <dbReference type="ARBA" id="ARBA00011915"/>
    </source>
</evidence>
<accession>A0A1B6H0K1</accession>
<dbReference type="GO" id="GO:0005739">
    <property type="term" value="C:mitochondrion"/>
    <property type="evidence" value="ECO:0007669"/>
    <property type="project" value="UniProtKB-SubCell"/>
</dbReference>